<dbReference type="Proteomes" id="UP000801428">
    <property type="component" value="Unassembled WGS sequence"/>
</dbReference>
<comment type="caution">
    <text evidence="2">The sequence shown here is derived from an EMBL/GenBank/DDBJ whole genome shotgun (WGS) entry which is preliminary data.</text>
</comment>
<dbReference type="EMBL" id="SWKU01000024">
    <property type="protein sequence ID" value="KAF2997178.1"/>
    <property type="molecule type" value="Genomic_DNA"/>
</dbReference>
<evidence type="ECO:0000256" key="1">
    <source>
        <dbReference type="SAM" id="MobiDB-lite"/>
    </source>
</evidence>
<evidence type="ECO:0000313" key="2">
    <source>
        <dbReference type="EMBL" id="KAF2997178.1"/>
    </source>
</evidence>
<keyword evidence="3" id="KW-1185">Reference proteome</keyword>
<sequence length="161" mass="17855">MSDFHIERKEFQDQKEQEIGNSSSDNASLEQMELEQANGQKGHQANNFGNFMSNDEEQRELNNASAWIDDESSKSVSVSGHHTIQEQMKPTEANGETHHGVGSPADGNQFTHAAKPSDEEPIPATQEVDAGGFDIALDSFSSQKRGLESLSEEDFDRLWDD</sequence>
<organism evidence="2 3">
    <name type="scientific">Curvularia kusanoi</name>
    <name type="common">Cochliobolus kusanoi</name>
    <dbReference type="NCBI Taxonomy" id="90978"/>
    <lineage>
        <taxon>Eukaryota</taxon>
        <taxon>Fungi</taxon>
        <taxon>Dikarya</taxon>
        <taxon>Ascomycota</taxon>
        <taxon>Pezizomycotina</taxon>
        <taxon>Dothideomycetes</taxon>
        <taxon>Pleosporomycetidae</taxon>
        <taxon>Pleosporales</taxon>
        <taxon>Pleosporineae</taxon>
        <taxon>Pleosporaceae</taxon>
        <taxon>Curvularia</taxon>
    </lineage>
</organism>
<dbReference type="AlphaFoldDB" id="A0A9P4T7L1"/>
<feature type="compositionally biased region" description="Polar residues" evidence="1">
    <location>
        <begin position="19"/>
        <end position="29"/>
    </location>
</feature>
<feature type="compositionally biased region" description="Basic and acidic residues" evidence="1">
    <location>
        <begin position="1"/>
        <end position="18"/>
    </location>
</feature>
<feature type="region of interest" description="Disordered" evidence="1">
    <location>
        <begin position="1"/>
        <end position="161"/>
    </location>
</feature>
<evidence type="ECO:0000313" key="3">
    <source>
        <dbReference type="Proteomes" id="UP000801428"/>
    </source>
</evidence>
<name>A0A9P4T7L1_CURKU</name>
<protein>
    <submittedName>
        <fullName evidence="2">Uncharacterized protein</fullName>
    </submittedName>
</protein>
<feature type="compositionally biased region" description="Polar residues" evidence="1">
    <location>
        <begin position="37"/>
        <end position="53"/>
    </location>
</feature>
<proteinExistence type="predicted"/>
<accession>A0A9P4T7L1</accession>
<feature type="compositionally biased region" description="Polar residues" evidence="1">
    <location>
        <begin position="74"/>
        <end position="88"/>
    </location>
</feature>
<gene>
    <name evidence="2" type="ORF">E8E13_005996</name>
</gene>
<reference evidence="2" key="1">
    <citation type="submission" date="2019-04" db="EMBL/GenBank/DDBJ databases">
        <title>Sequencing of skin fungus with MAO and IRED activity.</title>
        <authorList>
            <person name="Marsaioli A.J."/>
            <person name="Bonatto J.M.C."/>
            <person name="Reis Junior O."/>
        </authorList>
    </citation>
    <scope>NUCLEOTIDE SEQUENCE</scope>
    <source>
        <strain evidence="2">30M1</strain>
    </source>
</reference>